<protein>
    <submittedName>
        <fullName evidence="2">Uncharacterized protein</fullName>
    </submittedName>
</protein>
<proteinExistence type="predicted"/>
<dbReference type="EMBL" id="DF977448">
    <property type="protein sequence ID" value="GAW25226.1"/>
    <property type="molecule type" value="Genomic_DNA"/>
</dbReference>
<accession>A0A1S8A548</accession>
<evidence type="ECO:0000313" key="2">
    <source>
        <dbReference type="EMBL" id="GAW25226.1"/>
    </source>
</evidence>
<feature type="region of interest" description="Disordered" evidence="1">
    <location>
        <begin position="36"/>
        <end position="78"/>
    </location>
</feature>
<organism evidence="2">
    <name type="scientific">Rosellinia necatrix</name>
    <name type="common">White root-rot fungus</name>
    <dbReference type="NCBI Taxonomy" id="77044"/>
    <lineage>
        <taxon>Eukaryota</taxon>
        <taxon>Fungi</taxon>
        <taxon>Dikarya</taxon>
        <taxon>Ascomycota</taxon>
        <taxon>Pezizomycotina</taxon>
        <taxon>Sordariomycetes</taxon>
        <taxon>Xylariomycetidae</taxon>
        <taxon>Xylariales</taxon>
        <taxon>Xylariaceae</taxon>
        <taxon>Rosellinia</taxon>
    </lineage>
</organism>
<reference evidence="2" key="1">
    <citation type="submission" date="2016-03" db="EMBL/GenBank/DDBJ databases">
        <title>Draft genome sequence of Rosellinia necatrix.</title>
        <authorList>
            <person name="Kanematsu S."/>
        </authorList>
    </citation>
    <scope>NUCLEOTIDE SEQUENCE [LARGE SCALE GENOMIC DNA]</scope>
    <source>
        <strain evidence="2">W97</strain>
    </source>
</reference>
<gene>
    <name evidence="2" type="ORF">SAMD00023353_0301120</name>
</gene>
<dbReference type="AlphaFoldDB" id="A0A1S8A548"/>
<name>A0A1S8A548_ROSNE</name>
<evidence type="ECO:0000256" key="1">
    <source>
        <dbReference type="SAM" id="MobiDB-lite"/>
    </source>
</evidence>
<feature type="compositionally biased region" description="Basic and acidic residues" evidence="1">
    <location>
        <begin position="51"/>
        <end position="76"/>
    </location>
</feature>
<dbReference type="Proteomes" id="UP000054516">
    <property type="component" value="Unassembled WGS sequence"/>
</dbReference>
<keyword evidence="3" id="KW-1185">Reference proteome</keyword>
<sequence>MQSEEKGAGAKPIESRNSLYDEVTGCWCLASSLARSPTLKGTTPSVFPDDQELRDGDVVSEHEPDQAGRERDERRHVPPRSRLYVGNILARSRIMYIMLDRQMGCRFSNLKLCQPSGTSRDAQLIPHTRFNPLGNAVRQRPLDSQICNDEALLNYSTPTGVPRALHAGNCIAITPASKSAALRDERRGMWRCG</sequence>
<evidence type="ECO:0000313" key="3">
    <source>
        <dbReference type="Proteomes" id="UP000054516"/>
    </source>
</evidence>
<feature type="compositionally biased region" description="Polar residues" evidence="1">
    <location>
        <begin position="36"/>
        <end position="45"/>
    </location>
</feature>